<feature type="transmembrane region" description="Helical" evidence="6">
    <location>
        <begin position="174"/>
        <end position="194"/>
    </location>
</feature>
<evidence type="ECO:0000256" key="2">
    <source>
        <dbReference type="ARBA" id="ARBA00022723"/>
    </source>
</evidence>
<comment type="caution">
    <text evidence="9">The sequence shown here is derived from an EMBL/GenBank/DDBJ whole genome shotgun (WGS) entry which is preliminary data.</text>
</comment>
<dbReference type="GO" id="GO:0005507">
    <property type="term" value="F:copper ion binding"/>
    <property type="evidence" value="ECO:0007669"/>
    <property type="project" value="InterPro"/>
</dbReference>
<reference evidence="9 10" key="1">
    <citation type="submission" date="2021-01" db="EMBL/GenBank/DDBJ databases">
        <title>Whole genome shotgun sequence of Planobispora siamensis NBRC 107568.</title>
        <authorList>
            <person name="Komaki H."/>
            <person name="Tamura T."/>
        </authorList>
    </citation>
    <scope>NUCLEOTIDE SEQUENCE [LARGE SCALE GENOMIC DNA]</scope>
    <source>
        <strain evidence="9 10">NBRC 107568</strain>
    </source>
</reference>
<comment type="subcellular location">
    <subcellularLocation>
        <location evidence="1">Cell envelope</location>
    </subcellularLocation>
</comment>
<feature type="chain" id="PRO_5035262553" description="CopC domain-containing protein" evidence="7">
    <location>
        <begin position="29"/>
        <end position="200"/>
    </location>
</feature>
<keyword evidence="4" id="KW-0186">Copper</keyword>
<organism evidence="9 10">
    <name type="scientific">Planobispora siamensis</name>
    <dbReference type="NCBI Taxonomy" id="936338"/>
    <lineage>
        <taxon>Bacteria</taxon>
        <taxon>Bacillati</taxon>
        <taxon>Actinomycetota</taxon>
        <taxon>Actinomycetes</taxon>
        <taxon>Streptosporangiales</taxon>
        <taxon>Streptosporangiaceae</taxon>
        <taxon>Planobispora</taxon>
    </lineage>
</organism>
<dbReference type="PANTHER" id="PTHR34820">
    <property type="entry name" value="INNER MEMBRANE PROTEIN YEBZ"/>
    <property type="match status" value="1"/>
</dbReference>
<evidence type="ECO:0000313" key="9">
    <source>
        <dbReference type="EMBL" id="GIH94520.1"/>
    </source>
</evidence>
<keyword evidence="3 7" id="KW-0732">Signal</keyword>
<dbReference type="Gene3D" id="2.60.40.1220">
    <property type="match status" value="1"/>
</dbReference>
<evidence type="ECO:0000256" key="1">
    <source>
        <dbReference type="ARBA" id="ARBA00004196"/>
    </source>
</evidence>
<keyword evidence="10" id="KW-1185">Reference proteome</keyword>
<evidence type="ECO:0000256" key="6">
    <source>
        <dbReference type="SAM" id="Phobius"/>
    </source>
</evidence>
<dbReference type="InterPro" id="IPR014756">
    <property type="entry name" value="Ig_E-set"/>
</dbReference>
<evidence type="ECO:0000256" key="5">
    <source>
        <dbReference type="SAM" id="MobiDB-lite"/>
    </source>
</evidence>
<keyword evidence="2" id="KW-0479">Metal-binding</keyword>
<evidence type="ECO:0000256" key="4">
    <source>
        <dbReference type="ARBA" id="ARBA00023008"/>
    </source>
</evidence>
<feature type="signal peptide" evidence="7">
    <location>
        <begin position="1"/>
        <end position="28"/>
    </location>
</feature>
<dbReference type="RefSeq" id="WP_204066650.1">
    <property type="nucleotide sequence ID" value="NZ_BOOJ01000043.1"/>
</dbReference>
<dbReference type="InterPro" id="IPR007348">
    <property type="entry name" value="CopC_dom"/>
</dbReference>
<dbReference type="PANTHER" id="PTHR34820:SF4">
    <property type="entry name" value="INNER MEMBRANE PROTEIN YEBZ"/>
    <property type="match status" value="1"/>
</dbReference>
<dbReference type="SUPFAM" id="SSF81296">
    <property type="entry name" value="E set domains"/>
    <property type="match status" value="1"/>
</dbReference>
<dbReference type="InterPro" id="IPR032694">
    <property type="entry name" value="CopC/D"/>
</dbReference>
<proteinExistence type="predicted"/>
<keyword evidence="6" id="KW-0812">Transmembrane</keyword>
<dbReference type="Proteomes" id="UP000619788">
    <property type="component" value="Unassembled WGS sequence"/>
</dbReference>
<evidence type="ECO:0000313" key="10">
    <source>
        <dbReference type="Proteomes" id="UP000619788"/>
    </source>
</evidence>
<sequence length="200" mass="20262">MKTSPFAAVLALLATLVLGTVLAPPALAHDTLKSSNPAKGAKVESLREVKLTFTATVRFPKVVVRTGDAAYQDGKAAVDGPAVTQKVKDDLPPGEYVIAYRVVSSDGHPIEGEIPFTLEGTPEPSATPEASATDAGSASASAAPPPPATASAPPSSPPAAELASDEEDSGGIPGWAWLVVGGLTGVGIGLFLSMRNKKQP</sequence>
<name>A0A8J3WMC6_9ACTN</name>
<dbReference type="GO" id="GO:0042597">
    <property type="term" value="C:periplasmic space"/>
    <property type="evidence" value="ECO:0007669"/>
    <property type="project" value="InterPro"/>
</dbReference>
<protein>
    <recommendedName>
        <fullName evidence="8">CopC domain-containing protein</fullName>
    </recommendedName>
</protein>
<dbReference type="GO" id="GO:0005886">
    <property type="term" value="C:plasma membrane"/>
    <property type="evidence" value="ECO:0007669"/>
    <property type="project" value="TreeGrafter"/>
</dbReference>
<keyword evidence="6" id="KW-1133">Transmembrane helix</keyword>
<feature type="domain" description="CopC" evidence="8">
    <location>
        <begin position="29"/>
        <end position="118"/>
    </location>
</feature>
<dbReference type="GO" id="GO:0030313">
    <property type="term" value="C:cell envelope"/>
    <property type="evidence" value="ECO:0007669"/>
    <property type="project" value="UniProtKB-SubCell"/>
</dbReference>
<evidence type="ECO:0000256" key="3">
    <source>
        <dbReference type="ARBA" id="ARBA00022729"/>
    </source>
</evidence>
<accession>A0A8J3WMC6</accession>
<dbReference type="EMBL" id="BOOJ01000043">
    <property type="protein sequence ID" value="GIH94520.1"/>
    <property type="molecule type" value="Genomic_DNA"/>
</dbReference>
<evidence type="ECO:0000256" key="7">
    <source>
        <dbReference type="SAM" id="SignalP"/>
    </source>
</evidence>
<dbReference type="InterPro" id="IPR014755">
    <property type="entry name" value="Cu-Rt/internalin_Ig-like"/>
</dbReference>
<feature type="compositionally biased region" description="Low complexity" evidence="5">
    <location>
        <begin position="130"/>
        <end position="142"/>
    </location>
</feature>
<evidence type="ECO:0000259" key="8">
    <source>
        <dbReference type="Pfam" id="PF04234"/>
    </source>
</evidence>
<dbReference type="GO" id="GO:0006825">
    <property type="term" value="P:copper ion transport"/>
    <property type="evidence" value="ECO:0007669"/>
    <property type="project" value="InterPro"/>
</dbReference>
<dbReference type="GO" id="GO:0046688">
    <property type="term" value="P:response to copper ion"/>
    <property type="evidence" value="ECO:0007669"/>
    <property type="project" value="InterPro"/>
</dbReference>
<dbReference type="Pfam" id="PF04234">
    <property type="entry name" value="CopC"/>
    <property type="match status" value="1"/>
</dbReference>
<gene>
    <name evidence="9" type="ORF">Psi01_51500</name>
</gene>
<dbReference type="AlphaFoldDB" id="A0A8J3WMC6"/>
<feature type="compositionally biased region" description="Low complexity" evidence="5">
    <location>
        <begin position="149"/>
        <end position="162"/>
    </location>
</feature>
<keyword evidence="6" id="KW-0472">Membrane</keyword>
<feature type="region of interest" description="Disordered" evidence="5">
    <location>
        <begin position="111"/>
        <end position="173"/>
    </location>
</feature>